<dbReference type="eggNOG" id="ENOG5031ABE">
    <property type="taxonomic scope" value="Bacteria"/>
</dbReference>
<gene>
    <name evidence="1" type="ORF">dsat_1996</name>
</gene>
<sequence length="72" mass="7869">MLRTPDEARFVYCPLLTTRDDKLKFCQAAMCMMWRTADDSAGPDAPGFCGLAGSPLRLRKSASGTGPVRDED</sequence>
<keyword evidence="2" id="KW-1185">Reference proteome</keyword>
<evidence type="ECO:0000313" key="2">
    <source>
        <dbReference type="Proteomes" id="UP000014975"/>
    </source>
</evidence>
<dbReference type="AlphaFoldDB" id="S7TGB1"/>
<dbReference type="Proteomes" id="UP000014975">
    <property type="component" value="Unassembled WGS sequence"/>
</dbReference>
<proteinExistence type="predicted"/>
<dbReference type="OrthoDB" id="5459581at2"/>
<dbReference type="EMBL" id="ATHI01000003">
    <property type="protein sequence ID" value="EPR35655.1"/>
    <property type="molecule type" value="Genomic_DNA"/>
</dbReference>
<comment type="caution">
    <text evidence="1">The sequence shown here is derived from an EMBL/GenBank/DDBJ whole genome shotgun (WGS) entry which is preliminary data.</text>
</comment>
<name>S7TGB1_9BACT</name>
<dbReference type="PATRIC" id="fig|1121439.3.peg.381"/>
<reference evidence="1 2" key="1">
    <citation type="journal article" date="2013" name="Genome Announc.">
        <title>Draft genome sequences for three mercury-methylating, sulfate-reducing bacteria.</title>
        <authorList>
            <person name="Brown S.D."/>
            <person name="Hurt R.A.Jr."/>
            <person name="Gilmour C.C."/>
            <person name="Elias D.A."/>
        </authorList>
    </citation>
    <scope>NUCLEOTIDE SEQUENCE [LARGE SCALE GENOMIC DNA]</scope>
    <source>
        <strain evidence="1 2">DSM 16529</strain>
    </source>
</reference>
<organism evidence="1 2">
    <name type="scientific">Alkalidesulfovibrio alkalitolerans DSM 16529</name>
    <dbReference type="NCBI Taxonomy" id="1121439"/>
    <lineage>
        <taxon>Bacteria</taxon>
        <taxon>Pseudomonadati</taxon>
        <taxon>Thermodesulfobacteriota</taxon>
        <taxon>Desulfovibrionia</taxon>
        <taxon>Desulfovibrionales</taxon>
        <taxon>Desulfovibrionaceae</taxon>
        <taxon>Alkalidesulfovibrio</taxon>
    </lineage>
</organism>
<accession>S7TGB1</accession>
<protein>
    <submittedName>
        <fullName evidence="1">Uncharacterized protein</fullName>
    </submittedName>
</protein>
<dbReference type="RefSeq" id="WP_020885882.1">
    <property type="nucleotide sequence ID" value="NZ_ATHI01000003.1"/>
</dbReference>
<evidence type="ECO:0000313" key="1">
    <source>
        <dbReference type="EMBL" id="EPR35655.1"/>
    </source>
</evidence>
<dbReference type="STRING" id="1121439.dsat_1996"/>